<evidence type="ECO:0000313" key="3">
    <source>
        <dbReference type="EMBL" id="MET4725530.1"/>
    </source>
</evidence>
<dbReference type="eggNOG" id="COG5457">
    <property type="taxonomic scope" value="Bacteria"/>
</dbReference>
<dbReference type="KEGG" id="bjp:RN69_41495"/>
<reference evidence="3 5" key="2">
    <citation type="submission" date="2024-06" db="EMBL/GenBank/DDBJ databases">
        <title>Genomic Encyclopedia of Type Strains, Phase V (KMG-V): Genome sequencing to study the core and pangenomes of soil and plant-associated prokaryotes.</title>
        <authorList>
            <person name="Whitman W."/>
        </authorList>
    </citation>
    <scope>NUCLEOTIDE SEQUENCE [LARGE SCALE GENOMIC DNA]</scope>
    <source>
        <strain evidence="3 5">USDA 160</strain>
    </source>
</reference>
<evidence type="ECO:0000313" key="2">
    <source>
        <dbReference type="EMBL" id="KGT78260.1"/>
    </source>
</evidence>
<dbReference type="Proteomes" id="UP000030377">
    <property type="component" value="Unassembled WGS sequence"/>
</dbReference>
<dbReference type="EMBL" id="JBEPTQ010000002">
    <property type="protein sequence ID" value="MET4725530.1"/>
    <property type="molecule type" value="Genomic_DNA"/>
</dbReference>
<dbReference type="AlphaFoldDB" id="A0A0A3XV40"/>
<reference evidence="2 4" key="1">
    <citation type="submission" date="2014-09" db="EMBL/GenBank/DDBJ databases">
        <title>Draft genome of Bradyrhizobium japonicum Is-34.</title>
        <authorList>
            <person name="Tsurumaru H."/>
            <person name="Yamakawa T."/>
            <person name="Hashimoto S."/>
            <person name="Okizaki K."/>
            <person name="Kanesaki Y."/>
            <person name="Yoshikawa H."/>
            <person name="Yajima S."/>
        </authorList>
    </citation>
    <scope>NUCLEOTIDE SEQUENCE [LARGE SCALE GENOMIC DNA]</scope>
    <source>
        <strain evidence="2 4">Is-34</strain>
    </source>
</reference>
<evidence type="ECO:0000313" key="5">
    <source>
        <dbReference type="Proteomes" id="UP001549291"/>
    </source>
</evidence>
<gene>
    <name evidence="3" type="ORF">ABIF63_009636</name>
    <name evidence="2" type="ORF">MA20_19290</name>
</gene>
<accession>A0A0A3XV40</accession>
<dbReference type="RefSeq" id="WP_014498412.1">
    <property type="nucleotide sequence ID" value="NZ_BJNK01000047.1"/>
</dbReference>
<protein>
    <submittedName>
        <fullName evidence="3">Uncharacterized protein YjiS (DUF1127 family)</fullName>
    </submittedName>
</protein>
<dbReference type="PATRIC" id="fig|375.37.peg.7879"/>
<keyword evidence="5" id="KW-1185">Reference proteome</keyword>
<dbReference type="GeneID" id="64066607"/>
<dbReference type="Pfam" id="PF06568">
    <property type="entry name" value="YjiS-like"/>
    <property type="match status" value="1"/>
</dbReference>
<organism evidence="2 4">
    <name type="scientific">Bradyrhizobium japonicum</name>
    <dbReference type="NCBI Taxonomy" id="375"/>
    <lineage>
        <taxon>Bacteria</taxon>
        <taxon>Pseudomonadati</taxon>
        <taxon>Pseudomonadota</taxon>
        <taxon>Alphaproteobacteria</taxon>
        <taxon>Hyphomicrobiales</taxon>
        <taxon>Nitrobacteraceae</taxon>
        <taxon>Bradyrhizobium</taxon>
    </lineage>
</organism>
<dbReference type="Proteomes" id="UP001549291">
    <property type="component" value="Unassembled WGS sequence"/>
</dbReference>
<dbReference type="InterPro" id="IPR009506">
    <property type="entry name" value="YjiS-like"/>
</dbReference>
<feature type="domain" description="YjiS-like" evidence="1">
    <location>
        <begin position="23"/>
        <end position="56"/>
    </location>
</feature>
<evidence type="ECO:0000259" key="1">
    <source>
        <dbReference type="Pfam" id="PF06568"/>
    </source>
</evidence>
<proteinExistence type="predicted"/>
<dbReference type="STRING" id="375.BKD09_RS46195"/>
<sequence>MSTLTHNSMTNHHAPGLIQQIGETLHVWHERYRTRRELTNWTARDLHDVGLSWTDIAYEADKPFWRA</sequence>
<dbReference type="EMBL" id="JRPN01000015">
    <property type="protein sequence ID" value="KGT78260.1"/>
    <property type="molecule type" value="Genomic_DNA"/>
</dbReference>
<evidence type="ECO:0000313" key="4">
    <source>
        <dbReference type="Proteomes" id="UP000030377"/>
    </source>
</evidence>
<comment type="caution">
    <text evidence="2">The sequence shown here is derived from an EMBL/GenBank/DDBJ whole genome shotgun (WGS) entry which is preliminary data.</text>
</comment>
<name>A0A0A3XV40_BRAJP</name>